<keyword evidence="2" id="KW-1185">Reference proteome</keyword>
<dbReference type="SUPFAM" id="SSF52096">
    <property type="entry name" value="ClpP/crotonase"/>
    <property type="match status" value="1"/>
</dbReference>
<gene>
    <name evidence="1" type="ORF">N801_03545</name>
</gene>
<proteinExistence type="predicted"/>
<dbReference type="InterPro" id="IPR001753">
    <property type="entry name" value="Enoyl-CoA_hydra/iso"/>
</dbReference>
<dbReference type="PANTHER" id="PTHR11941">
    <property type="entry name" value="ENOYL-COA HYDRATASE-RELATED"/>
    <property type="match status" value="1"/>
</dbReference>
<dbReference type="eggNOG" id="COG1024">
    <property type="taxonomic scope" value="Bacteria"/>
</dbReference>
<dbReference type="Pfam" id="PF00378">
    <property type="entry name" value="ECH_1"/>
    <property type="match status" value="1"/>
</dbReference>
<dbReference type="AlphaFoldDB" id="A0A0A0K0S1"/>
<accession>A0A0A0K0S1</accession>
<dbReference type="EMBL" id="AVPL01000010">
    <property type="protein sequence ID" value="KGN41932.1"/>
    <property type="molecule type" value="Genomic_DNA"/>
</dbReference>
<dbReference type="GO" id="GO:0003824">
    <property type="term" value="F:catalytic activity"/>
    <property type="evidence" value="ECO:0007669"/>
    <property type="project" value="UniProtKB-ARBA"/>
</dbReference>
<name>A0A0A0K0S1_9MICO</name>
<evidence type="ECO:0000313" key="1">
    <source>
        <dbReference type="EMBL" id="KGN41932.1"/>
    </source>
</evidence>
<reference evidence="1 2" key="1">
    <citation type="submission" date="2013-08" db="EMBL/GenBank/DDBJ databases">
        <title>The genome sequence of Knoellia aerolata.</title>
        <authorList>
            <person name="Zhu W."/>
            <person name="Wang G."/>
        </authorList>
    </citation>
    <scope>NUCLEOTIDE SEQUENCE [LARGE SCALE GENOMIC DNA]</scope>
    <source>
        <strain evidence="1 2">DSM 18566</strain>
    </source>
</reference>
<organism evidence="1 2">
    <name type="scientific">Knoellia aerolata DSM 18566</name>
    <dbReference type="NCBI Taxonomy" id="1385519"/>
    <lineage>
        <taxon>Bacteria</taxon>
        <taxon>Bacillati</taxon>
        <taxon>Actinomycetota</taxon>
        <taxon>Actinomycetes</taxon>
        <taxon>Micrococcales</taxon>
        <taxon>Intrasporangiaceae</taxon>
        <taxon>Knoellia</taxon>
    </lineage>
</organism>
<dbReference type="GO" id="GO:0006635">
    <property type="term" value="P:fatty acid beta-oxidation"/>
    <property type="evidence" value="ECO:0007669"/>
    <property type="project" value="TreeGrafter"/>
</dbReference>
<dbReference type="Gene3D" id="3.90.226.10">
    <property type="entry name" value="2-enoyl-CoA Hydratase, Chain A, domain 1"/>
    <property type="match status" value="1"/>
</dbReference>
<dbReference type="PANTHER" id="PTHR11941:SF54">
    <property type="entry name" value="ENOYL-COA HYDRATASE, MITOCHONDRIAL"/>
    <property type="match status" value="1"/>
</dbReference>
<protein>
    <submittedName>
        <fullName evidence="1">Enoyl-CoA hydratase</fullName>
    </submittedName>
</protein>
<dbReference type="InterPro" id="IPR029045">
    <property type="entry name" value="ClpP/crotonase-like_dom_sf"/>
</dbReference>
<comment type="caution">
    <text evidence="1">The sequence shown here is derived from an EMBL/GenBank/DDBJ whole genome shotgun (WGS) entry which is preliminary data.</text>
</comment>
<evidence type="ECO:0000313" key="2">
    <source>
        <dbReference type="Proteomes" id="UP000030013"/>
    </source>
</evidence>
<dbReference type="STRING" id="1385519.N801_03545"/>
<sequence length="345" mass="36419">MSLEELATGASPLELNPVGRPEAALAYVNLDRLPRDPDPVMLASSVATLERGHVPVIGLSTRPLTAGGRTLAVAMDVTLVTADGRDVPETCVALGDVDAGLDVLETSSSGRAKAAAVLCQTVRVTSGLPVHLGLVVESMAYSMLLASEEFQEWRSTTPRRRRPAAEDPVRLSRDGSALRMVLDDPDRRNAYSRHMRDGLVEGLDLAAWDDSIRHVSLSGAGPSFCSGGDLDEFGTVDDVSVAHLIRLRQGAGAALERVRERVTVDVHGACIGAGIEIPAFASSLVAHPATTFRLPELAMGLIPGAGGTVSITRRIGRWRTAWLALTGEAIDVNDALGWGLIDGIA</sequence>
<dbReference type="CDD" id="cd06558">
    <property type="entry name" value="crotonase-like"/>
    <property type="match status" value="1"/>
</dbReference>
<dbReference type="Proteomes" id="UP000030013">
    <property type="component" value="Unassembled WGS sequence"/>
</dbReference>